<reference evidence="4 5" key="1">
    <citation type="journal article" date="2014" name="Int. J. Syst. Evol. Microbiol.">
        <title>Listeria floridensis sp. nov., Listeria aquatica sp. nov., Listeria cornellensis sp. nov., Listeria riparia sp. nov. and Listeria grandensis sp. nov., from agricultural and natural environments.</title>
        <authorList>
            <person name="den Bakker H.C."/>
            <person name="Warchocki S."/>
            <person name="Wright E.M."/>
            <person name="Allred A.F."/>
            <person name="Ahlstrom C."/>
            <person name="Manuel C.S."/>
            <person name="Stasiewicz M.J."/>
            <person name="Burrell A."/>
            <person name="Roof S."/>
            <person name="Strawn L."/>
            <person name="Fortes E.D."/>
            <person name="Nightingale K.K."/>
            <person name="Kephart D."/>
            <person name="Wiedmann M."/>
        </authorList>
    </citation>
    <scope>NUCLEOTIDE SEQUENCE [LARGE SCALE GENOMIC DNA]</scope>
    <source>
        <strain evidence="5">FSL F6-969</strain>
    </source>
</reference>
<feature type="signal peptide" evidence="2">
    <location>
        <begin position="1"/>
        <end position="27"/>
    </location>
</feature>
<organism evidence="4 5">
    <name type="scientific">Listeria cornellensis FSL F6-0969</name>
    <dbReference type="NCBI Taxonomy" id="1265820"/>
    <lineage>
        <taxon>Bacteria</taxon>
        <taxon>Bacillati</taxon>
        <taxon>Bacillota</taxon>
        <taxon>Bacilli</taxon>
        <taxon>Bacillales</taxon>
        <taxon>Listeriaceae</taxon>
        <taxon>Listeria</taxon>
    </lineage>
</organism>
<dbReference type="RefSeq" id="WP_036078009.1">
    <property type="nucleotide sequence ID" value="NZ_AODE01000011.1"/>
</dbReference>
<dbReference type="EMBL" id="AODE01000011">
    <property type="protein sequence ID" value="EUJ31463.1"/>
    <property type="molecule type" value="Genomic_DNA"/>
</dbReference>
<dbReference type="PATRIC" id="fig|1265820.5.peg.1059"/>
<feature type="domain" description="WxL" evidence="3">
    <location>
        <begin position="29"/>
        <end position="245"/>
    </location>
</feature>
<dbReference type="OrthoDB" id="2356942at2"/>
<evidence type="ECO:0000259" key="3">
    <source>
        <dbReference type="Pfam" id="PF13731"/>
    </source>
</evidence>
<evidence type="ECO:0000313" key="4">
    <source>
        <dbReference type="EMBL" id="EUJ31463.1"/>
    </source>
</evidence>
<protein>
    <submittedName>
        <fullName evidence="4">Cell surface protein</fullName>
    </submittedName>
</protein>
<sequence>MNFKKYAVVGLVAASVVLTQMNASASAAEVGSVTTNSKIQFKKQEESIVNPPVNPLDPDQTLDPADGGTTYPSTSGPLSIDYASQFDFGTQEISGETKVYKAKLDKVKVNGEYIDVPNNIQVSDNRGNNAGWHLTVAQDGQLKDGSNRSLNGAEIAITKTTPTTKTGTGVVAPTASQSIKLNPNGTASTVLDAKAEQGMGKWVANFGADNTAAADAVTLTVPGKSAKYADSEYATTLTWTLSDTPE</sequence>
<dbReference type="STRING" id="1265820.PCORN_05411"/>
<dbReference type="Pfam" id="PF13731">
    <property type="entry name" value="WxL"/>
    <property type="match status" value="1"/>
</dbReference>
<evidence type="ECO:0000256" key="2">
    <source>
        <dbReference type="SAM" id="SignalP"/>
    </source>
</evidence>
<name>W7CF97_9LIST</name>
<evidence type="ECO:0000313" key="5">
    <source>
        <dbReference type="Proteomes" id="UP000019254"/>
    </source>
</evidence>
<comment type="caution">
    <text evidence="4">The sequence shown here is derived from an EMBL/GenBank/DDBJ whole genome shotgun (WGS) entry which is preliminary data.</text>
</comment>
<keyword evidence="2" id="KW-0732">Signal</keyword>
<gene>
    <name evidence="4" type="ORF">PCORN_05411</name>
</gene>
<dbReference type="AlphaFoldDB" id="W7CF97"/>
<proteinExistence type="predicted"/>
<dbReference type="Proteomes" id="UP000019254">
    <property type="component" value="Unassembled WGS sequence"/>
</dbReference>
<feature type="region of interest" description="Disordered" evidence="1">
    <location>
        <begin position="44"/>
        <end position="76"/>
    </location>
</feature>
<dbReference type="InterPro" id="IPR027994">
    <property type="entry name" value="WxL_dom"/>
</dbReference>
<accession>W7CF97</accession>
<keyword evidence="5" id="KW-1185">Reference proteome</keyword>
<feature type="chain" id="PRO_5039418791" evidence="2">
    <location>
        <begin position="28"/>
        <end position="246"/>
    </location>
</feature>
<evidence type="ECO:0000256" key="1">
    <source>
        <dbReference type="SAM" id="MobiDB-lite"/>
    </source>
</evidence>